<name>A0A9W6YTY1_AMBMO</name>
<dbReference type="EMBL" id="BSXU01002035">
    <property type="protein sequence ID" value="GMG33594.1"/>
    <property type="molecule type" value="Genomic_DNA"/>
</dbReference>
<accession>A0A9W6YTY1</accession>
<proteinExistence type="predicted"/>
<evidence type="ECO:0000313" key="2">
    <source>
        <dbReference type="Proteomes" id="UP001165063"/>
    </source>
</evidence>
<sequence length="114" mass="12797">MVTGQWAERNFHNFDKLVKIKQVRLRTKGQTLKTQQNTGNIGLWYLTSGNSLVIHTRQDESVIPSHYSLNWPSLPITVTVSLKTANNSSQQLTAINLFLLITSSPSGFNTIRSP</sequence>
<organism evidence="1 2">
    <name type="scientific">Ambrosiozyma monospora</name>
    <name type="common">Yeast</name>
    <name type="synonym">Endomycopsis monosporus</name>
    <dbReference type="NCBI Taxonomy" id="43982"/>
    <lineage>
        <taxon>Eukaryota</taxon>
        <taxon>Fungi</taxon>
        <taxon>Dikarya</taxon>
        <taxon>Ascomycota</taxon>
        <taxon>Saccharomycotina</taxon>
        <taxon>Pichiomycetes</taxon>
        <taxon>Pichiales</taxon>
        <taxon>Pichiaceae</taxon>
        <taxon>Ambrosiozyma</taxon>
    </lineage>
</organism>
<dbReference type="AlphaFoldDB" id="A0A9W6YTY1"/>
<evidence type="ECO:0000313" key="1">
    <source>
        <dbReference type="EMBL" id="GMG33594.1"/>
    </source>
</evidence>
<reference evidence="1" key="1">
    <citation type="submission" date="2023-04" db="EMBL/GenBank/DDBJ databases">
        <title>Ambrosiozyma monospora NBRC 1965.</title>
        <authorList>
            <person name="Ichikawa N."/>
            <person name="Sato H."/>
            <person name="Tonouchi N."/>
        </authorList>
    </citation>
    <scope>NUCLEOTIDE SEQUENCE</scope>
    <source>
        <strain evidence="1">NBRC 1965</strain>
    </source>
</reference>
<gene>
    <name evidence="1" type="ORF">Amon01_000429300</name>
</gene>
<dbReference type="Proteomes" id="UP001165063">
    <property type="component" value="Unassembled WGS sequence"/>
</dbReference>
<protein>
    <submittedName>
        <fullName evidence="1">Unnamed protein product</fullName>
    </submittedName>
</protein>
<keyword evidence="2" id="KW-1185">Reference proteome</keyword>
<comment type="caution">
    <text evidence="1">The sequence shown here is derived from an EMBL/GenBank/DDBJ whole genome shotgun (WGS) entry which is preliminary data.</text>
</comment>